<gene>
    <name evidence="4" type="ORF">HINF_LOCUS58991</name>
    <name evidence="3" type="ORF">HINF_LOCUS8575</name>
</gene>
<dbReference type="InterPro" id="IPR032675">
    <property type="entry name" value="LRR_dom_sf"/>
</dbReference>
<reference evidence="3" key="1">
    <citation type="submission" date="2023-06" db="EMBL/GenBank/DDBJ databases">
        <authorList>
            <person name="Kurt Z."/>
        </authorList>
    </citation>
    <scope>NUCLEOTIDE SEQUENCE</scope>
</reference>
<protein>
    <submittedName>
        <fullName evidence="3">Leucine-rich repeat domain-containing protein</fullName>
    </submittedName>
    <submittedName>
        <fullName evidence="4">Leucine-rich_repeat domain-containing protein</fullName>
    </submittedName>
</protein>
<evidence type="ECO:0000313" key="5">
    <source>
        <dbReference type="Proteomes" id="UP001642409"/>
    </source>
</evidence>
<reference evidence="4 5" key="2">
    <citation type="submission" date="2024-07" db="EMBL/GenBank/DDBJ databases">
        <authorList>
            <person name="Akdeniz Z."/>
        </authorList>
    </citation>
    <scope>NUCLEOTIDE SEQUENCE [LARGE SCALE GENOMIC DNA]</scope>
</reference>
<dbReference type="PANTHER" id="PTHR46652">
    <property type="entry name" value="LEUCINE-RICH REPEAT AND IQ DOMAIN-CONTAINING PROTEIN 1-RELATED"/>
    <property type="match status" value="1"/>
</dbReference>
<dbReference type="InterPro" id="IPR001611">
    <property type="entry name" value="Leu-rich_rpt"/>
</dbReference>
<dbReference type="AlphaFoldDB" id="A0AA86NJH3"/>
<dbReference type="EMBL" id="CAXDID020000335">
    <property type="protein sequence ID" value="CAL6078619.1"/>
    <property type="molecule type" value="Genomic_DNA"/>
</dbReference>
<keyword evidence="2" id="KW-0677">Repeat</keyword>
<dbReference type="Gene3D" id="3.80.10.10">
    <property type="entry name" value="Ribonuclease Inhibitor"/>
    <property type="match status" value="1"/>
</dbReference>
<keyword evidence="1" id="KW-0433">Leucine-rich repeat</keyword>
<evidence type="ECO:0000313" key="3">
    <source>
        <dbReference type="EMBL" id="CAI9920930.1"/>
    </source>
</evidence>
<evidence type="ECO:0000256" key="1">
    <source>
        <dbReference type="ARBA" id="ARBA00022614"/>
    </source>
</evidence>
<dbReference type="SMART" id="SM00365">
    <property type="entry name" value="LRR_SD22"/>
    <property type="match status" value="11"/>
</dbReference>
<name>A0AA86NJH3_9EUKA</name>
<dbReference type="InterPro" id="IPR003591">
    <property type="entry name" value="Leu-rich_rpt_typical-subtyp"/>
</dbReference>
<dbReference type="InterPro" id="IPR025875">
    <property type="entry name" value="Leu-rich_rpt_4"/>
</dbReference>
<dbReference type="InterPro" id="IPR050836">
    <property type="entry name" value="SDS22/Internalin_LRR"/>
</dbReference>
<proteinExistence type="predicted"/>
<evidence type="ECO:0000313" key="4">
    <source>
        <dbReference type="EMBL" id="CAL6078619.1"/>
    </source>
</evidence>
<accession>A0AA86NJH3</accession>
<organism evidence="3">
    <name type="scientific">Hexamita inflata</name>
    <dbReference type="NCBI Taxonomy" id="28002"/>
    <lineage>
        <taxon>Eukaryota</taxon>
        <taxon>Metamonada</taxon>
        <taxon>Diplomonadida</taxon>
        <taxon>Hexamitidae</taxon>
        <taxon>Hexamitinae</taxon>
        <taxon>Hexamita</taxon>
    </lineage>
</organism>
<keyword evidence="5" id="KW-1185">Reference proteome</keyword>
<dbReference type="PROSITE" id="PS51450">
    <property type="entry name" value="LRR"/>
    <property type="match status" value="11"/>
</dbReference>
<evidence type="ECO:0000256" key="2">
    <source>
        <dbReference type="ARBA" id="ARBA00022737"/>
    </source>
</evidence>
<dbReference type="Pfam" id="PF12799">
    <property type="entry name" value="LRR_4"/>
    <property type="match status" value="5"/>
</dbReference>
<comment type="caution">
    <text evidence="3">The sequence shown here is derived from an EMBL/GenBank/DDBJ whole genome shotgun (WGS) entry which is preliminary data.</text>
</comment>
<dbReference type="SUPFAM" id="SSF52058">
    <property type="entry name" value="L domain-like"/>
    <property type="match status" value="1"/>
</dbReference>
<dbReference type="SMART" id="SM00369">
    <property type="entry name" value="LRR_TYP"/>
    <property type="match status" value="10"/>
</dbReference>
<sequence length="469" mass="53870">MKTETGPSPRGPYVTQDELLNYLGQCTKQQLDTEFQAVQEQVKQRDNMPQYQYLIQMIQKYENEIQLKTWITVFNVSKNESNQILNIKYQTQNCELNKFGRNVRIECNQKDHEIVLNKIKNINATFKVKVEEFRLLFMFGSEVENISTVNLSNIQKLFLNCCKNVKFHGVANVKVLHAKSCDIQSIDGIQNWNQLLELNLTGNKLKSVAQLENLTQLKVLELTSNQNIKNVEPLRGLVNLTTLSLQYNKIENVEPLRGLVNLRDLYLSSNQIENVEPLRGLVNLTDLSLQYNKIENVEPLRGLVNLTTLSLHENKIQNVEPLRGLVNLTDLSLYQNQIENVEPLRGLVNLTTLSLQYNKIENVEPLRGLVNLTTLSLSSNQIQNVEPLRGLVNLTYLSLSGNQIQNVEPLRGLVNLRDLYLSENQIQNVEPLRGLVNLTTLDLQNNQIKDFSPIQNHPNFKYYLTFGQK</sequence>
<dbReference type="Proteomes" id="UP001642409">
    <property type="component" value="Unassembled WGS sequence"/>
</dbReference>
<dbReference type="PANTHER" id="PTHR46652:SF3">
    <property type="entry name" value="LEUCINE-RICH REPEAT-CONTAINING PROTEIN 9"/>
    <property type="match status" value="1"/>
</dbReference>
<dbReference type="EMBL" id="CATOUU010000205">
    <property type="protein sequence ID" value="CAI9920930.1"/>
    <property type="molecule type" value="Genomic_DNA"/>
</dbReference>